<dbReference type="Gene3D" id="3.40.570.10">
    <property type="entry name" value="Extracellular Endonuclease, subunit A"/>
    <property type="match status" value="1"/>
</dbReference>
<dbReference type="Pfam" id="PF01223">
    <property type="entry name" value="Endonuclease_NS"/>
    <property type="match status" value="1"/>
</dbReference>
<keyword evidence="5" id="KW-0540">Nuclease</keyword>
<gene>
    <name evidence="5" type="ORF">BC343_20285</name>
</gene>
<evidence type="ECO:0000313" key="6">
    <source>
        <dbReference type="Proteomes" id="UP000189739"/>
    </source>
</evidence>
<evidence type="ECO:0000259" key="4">
    <source>
        <dbReference type="SMART" id="SM00892"/>
    </source>
</evidence>
<dbReference type="PANTHER" id="PTHR13966:SF5">
    <property type="entry name" value="ENDONUCLEASE G, MITOCHONDRIAL"/>
    <property type="match status" value="1"/>
</dbReference>
<evidence type="ECO:0000259" key="3">
    <source>
        <dbReference type="SMART" id="SM00477"/>
    </source>
</evidence>
<sequence>MKNRKLLIYLSFGLLLIAGCAKDYRGGITIDPAPPEEVVTPKPYSITEGFETGKKDPYAIADVQLSTGVWSFNDALIGNLPADLKNGSKSVRLRAGDITMKFDIAGVTQINITHGKYGTDANQSWQLLMSVDSGKTFTQIGTDIMETNTTLVTDSFKIETTKKVRFQIKKVGTATTRTNIDDITFKGIGDAGIIVGGSTDTGGADTTTTTTPPAAERGVTAGADAQPEVGDNSNLLMGNPSGAQPNVVMANDYLIDQKYYIESYNNSRGTPNWVSWHIDATTINNAAPRVDNFAGFSGLDSNFYHVQSNSYYNSGFDRGHNCPSADRTSSANANSATFLMTNMIPQAPQNNQQTWAEMENYLRAQVVAGNEVYIVMGAYGQGGIGKNGSANTINDGHIVVPSNVWKIAVIVPVGDNDVSRVSATTRVIAVNTPNVNTTVKDWKQYRTTVREIEKATGYNLLNMLPQAVQDAVETKKDNL</sequence>
<evidence type="ECO:0000256" key="1">
    <source>
        <dbReference type="PIRSR" id="PIRSR640255-1"/>
    </source>
</evidence>
<dbReference type="InterPro" id="IPR044925">
    <property type="entry name" value="His-Me_finger_sf"/>
</dbReference>
<dbReference type="OrthoDB" id="9811262at2"/>
<dbReference type="GO" id="GO:0046872">
    <property type="term" value="F:metal ion binding"/>
    <property type="evidence" value="ECO:0007669"/>
    <property type="project" value="UniProtKB-KW"/>
</dbReference>
<dbReference type="PANTHER" id="PTHR13966">
    <property type="entry name" value="ENDONUCLEASE RELATED"/>
    <property type="match status" value="1"/>
</dbReference>
<keyword evidence="5" id="KW-0255">Endonuclease</keyword>
<evidence type="ECO:0000313" key="5">
    <source>
        <dbReference type="EMBL" id="OOQ61323.1"/>
    </source>
</evidence>
<accession>A0A1S9PK34</accession>
<feature type="active site" description="Proton acceptor" evidence="1">
    <location>
        <position position="320"/>
    </location>
</feature>
<dbReference type="SMART" id="SM00892">
    <property type="entry name" value="Endonuclease_NS"/>
    <property type="match status" value="1"/>
</dbReference>
<dbReference type="EMBL" id="MBTF01000002">
    <property type="protein sequence ID" value="OOQ61323.1"/>
    <property type="molecule type" value="Genomic_DNA"/>
</dbReference>
<dbReference type="CDD" id="cd00091">
    <property type="entry name" value="NUC"/>
    <property type="match status" value="1"/>
</dbReference>
<dbReference type="InterPro" id="IPR044929">
    <property type="entry name" value="DNA/RNA_non-sp_Endonuclease_sf"/>
</dbReference>
<dbReference type="GO" id="GO:0003676">
    <property type="term" value="F:nucleic acid binding"/>
    <property type="evidence" value="ECO:0007669"/>
    <property type="project" value="InterPro"/>
</dbReference>
<dbReference type="RefSeq" id="WP_078346604.1">
    <property type="nucleotide sequence ID" value="NZ_MBTF01000002.1"/>
</dbReference>
<dbReference type="SMART" id="SM00477">
    <property type="entry name" value="NUC"/>
    <property type="match status" value="1"/>
</dbReference>
<dbReference type="SUPFAM" id="SSF54060">
    <property type="entry name" value="His-Me finger endonucleases"/>
    <property type="match status" value="1"/>
</dbReference>
<feature type="binding site" evidence="2">
    <location>
        <position position="351"/>
    </location>
    <ligand>
        <name>Mg(2+)</name>
        <dbReference type="ChEBI" id="CHEBI:18420"/>
        <note>catalytic</note>
    </ligand>
</feature>
<dbReference type="GO" id="GO:0004519">
    <property type="term" value="F:endonuclease activity"/>
    <property type="evidence" value="ECO:0007669"/>
    <property type="project" value="UniProtKB-KW"/>
</dbReference>
<keyword evidence="5" id="KW-0378">Hydrolase</keyword>
<proteinExistence type="predicted"/>
<dbReference type="InterPro" id="IPR001604">
    <property type="entry name" value="Endo_G_ENPP1-like_dom"/>
</dbReference>
<keyword evidence="2" id="KW-0479">Metal-binding</keyword>
<dbReference type="InterPro" id="IPR040255">
    <property type="entry name" value="Non-specific_endonuclease"/>
</dbReference>
<name>A0A1S9PK34_9SPHI</name>
<keyword evidence="6" id="KW-1185">Reference proteome</keyword>
<evidence type="ECO:0000256" key="2">
    <source>
        <dbReference type="PIRSR" id="PIRSR640255-2"/>
    </source>
</evidence>
<reference evidence="5 6" key="1">
    <citation type="submission" date="2016-07" db="EMBL/GenBank/DDBJ databases">
        <title>Genomic analysis of zinc-resistant bacterium Mucilaginibacter pedocola TBZ30.</title>
        <authorList>
            <person name="Huang J."/>
            <person name="Tang J."/>
        </authorList>
    </citation>
    <scope>NUCLEOTIDE SEQUENCE [LARGE SCALE GENOMIC DNA]</scope>
    <source>
        <strain evidence="5 6">TBZ30</strain>
    </source>
</reference>
<protein>
    <submittedName>
        <fullName evidence="5">Endonuclease</fullName>
    </submittedName>
</protein>
<comment type="caution">
    <text evidence="5">The sequence shown here is derived from an EMBL/GenBank/DDBJ whole genome shotgun (WGS) entry which is preliminary data.</text>
</comment>
<dbReference type="STRING" id="1792845.BC343_20285"/>
<feature type="domain" description="DNA/RNA non-specific endonuclease/pyrophosphatase/phosphodiesterase" evidence="4">
    <location>
        <begin position="256"/>
        <end position="467"/>
    </location>
</feature>
<dbReference type="AlphaFoldDB" id="A0A1S9PK34"/>
<feature type="domain" description="ENPP1-3/EXOG-like endonuclease/phosphodiesterase" evidence="3">
    <location>
        <begin position="257"/>
        <end position="467"/>
    </location>
</feature>
<organism evidence="5 6">
    <name type="scientific">Mucilaginibacter pedocola</name>
    <dbReference type="NCBI Taxonomy" id="1792845"/>
    <lineage>
        <taxon>Bacteria</taxon>
        <taxon>Pseudomonadati</taxon>
        <taxon>Bacteroidota</taxon>
        <taxon>Sphingobacteriia</taxon>
        <taxon>Sphingobacteriales</taxon>
        <taxon>Sphingobacteriaceae</taxon>
        <taxon>Mucilaginibacter</taxon>
    </lineage>
</organism>
<dbReference type="Proteomes" id="UP000189739">
    <property type="component" value="Unassembled WGS sequence"/>
</dbReference>
<dbReference type="InterPro" id="IPR020821">
    <property type="entry name" value="ENPP1-3/EXOG-like_nuc-like"/>
</dbReference>
<dbReference type="GO" id="GO:0016787">
    <property type="term" value="F:hydrolase activity"/>
    <property type="evidence" value="ECO:0007669"/>
    <property type="project" value="InterPro"/>
</dbReference>
<dbReference type="PROSITE" id="PS51257">
    <property type="entry name" value="PROKAR_LIPOPROTEIN"/>
    <property type="match status" value="1"/>
</dbReference>